<reference evidence="4" key="1">
    <citation type="submission" date="2021-10" db="EMBL/GenBank/DDBJ databases">
        <title>Tropical sea cucumber genome reveals ecological adaptation and Cuvierian tubules defense mechanism.</title>
        <authorList>
            <person name="Chen T."/>
        </authorList>
    </citation>
    <scope>NUCLEOTIDE SEQUENCE</scope>
    <source>
        <strain evidence="4">Nanhai2018</strain>
        <tissue evidence="4">Muscle</tissue>
    </source>
</reference>
<gene>
    <name evidence="4" type="ORF">HOLleu_04354</name>
</gene>
<dbReference type="Gene3D" id="2.40.70.10">
    <property type="entry name" value="Acid Proteases"/>
    <property type="match status" value="1"/>
</dbReference>
<keyword evidence="5" id="KW-1185">Reference proteome</keyword>
<dbReference type="InterPro" id="IPR050951">
    <property type="entry name" value="Retrovirus_Pol_polyprotein"/>
</dbReference>
<feature type="region of interest" description="Disordered" evidence="2">
    <location>
        <begin position="128"/>
        <end position="186"/>
    </location>
</feature>
<evidence type="ECO:0000313" key="4">
    <source>
        <dbReference type="EMBL" id="KAJ8050962.1"/>
    </source>
</evidence>
<sequence>MIGPEAFEVVLSHIKPEDLSEKSYQELTNILDKYYAATRNQVALRLKFRSRKQQPDETIADYILELKKLSRHCGYGDQLETNLRDTFVGGLANPKVQAELLQKGDSLTWKTAREDALAIETALKDSKQLSGLSEGPGRTVDQSSSSGKLQRQLKVVSLDGGRGRSQGQRKANVVSPEDSDSRDTSEEVDFIGTLSQTTQLTKEVPPYTVVMRVKDTYINFTVDTAASVTVISETEFHKLFPDLTLEKARINLKSYSGDSIALAAETQVKVTYEDKIYMLPLVVVKGNKVALLGRNWLKHIKLQWENIFSVGHTENAVKQVLHKYESVFKAAGPGDKIKHHMAELSDDAAKVGANVAKIARGVQVAGVVLTSMNVRVNLAFLGHASFDLPVKDKQQFSQALYDTADVMDRMNEIASNICVRRNQEA</sequence>
<dbReference type="InterPro" id="IPR021109">
    <property type="entry name" value="Peptidase_aspartic_dom_sf"/>
</dbReference>
<organism evidence="4 5">
    <name type="scientific">Holothuria leucospilota</name>
    <name type="common">Black long sea cucumber</name>
    <name type="synonym">Mertensiothuria leucospilota</name>
    <dbReference type="NCBI Taxonomy" id="206669"/>
    <lineage>
        <taxon>Eukaryota</taxon>
        <taxon>Metazoa</taxon>
        <taxon>Echinodermata</taxon>
        <taxon>Eleutherozoa</taxon>
        <taxon>Echinozoa</taxon>
        <taxon>Holothuroidea</taxon>
        <taxon>Aspidochirotacea</taxon>
        <taxon>Aspidochirotida</taxon>
        <taxon>Holothuriidae</taxon>
        <taxon>Holothuria</taxon>
    </lineage>
</organism>
<evidence type="ECO:0000259" key="3">
    <source>
        <dbReference type="PROSITE" id="PS50175"/>
    </source>
</evidence>
<dbReference type="GO" id="GO:0006508">
    <property type="term" value="P:proteolysis"/>
    <property type="evidence" value="ECO:0007669"/>
    <property type="project" value="InterPro"/>
</dbReference>
<dbReference type="AlphaFoldDB" id="A0A9Q1CSU4"/>
<dbReference type="EMBL" id="JAIZAY010000001">
    <property type="protein sequence ID" value="KAJ8050962.1"/>
    <property type="molecule type" value="Genomic_DNA"/>
</dbReference>
<proteinExistence type="predicted"/>
<accession>A0A9Q1CSU4</accession>
<dbReference type="Pfam" id="PF00077">
    <property type="entry name" value="RVP"/>
    <property type="match status" value="1"/>
</dbReference>
<name>A0A9Q1CSU4_HOLLE</name>
<dbReference type="InterPro" id="IPR018061">
    <property type="entry name" value="Retropepsins"/>
</dbReference>
<feature type="domain" description="Peptidase A2" evidence="3">
    <location>
        <begin position="218"/>
        <end position="296"/>
    </location>
</feature>
<dbReference type="PANTHER" id="PTHR37984">
    <property type="entry name" value="PROTEIN CBG26694"/>
    <property type="match status" value="1"/>
</dbReference>
<protein>
    <recommendedName>
        <fullName evidence="3">Peptidase A2 domain-containing protein</fullName>
    </recommendedName>
</protein>
<evidence type="ECO:0000256" key="2">
    <source>
        <dbReference type="SAM" id="MobiDB-lite"/>
    </source>
</evidence>
<evidence type="ECO:0000313" key="5">
    <source>
        <dbReference type="Proteomes" id="UP001152320"/>
    </source>
</evidence>
<comment type="caution">
    <text evidence="4">The sequence shown here is derived from an EMBL/GenBank/DDBJ whole genome shotgun (WGS) entry which is preliminary data.</text>
</comment>
<dbReference type="Proteomes" id="UP001152320">
    <property type="component" value="Chromosome 1"/>
</dbReference>
<evidence type="ECO:0000256" key="1">
    <source>
        <dbReference type="ARBA" id="ARBA00022801"/>
    </source>
</evidence>
<feature type="compositionally biased region" description="Polar residues" evidence="2">
    <location>
        <begin position="140"/>
        <end position="149"/>
    </location>
</feature>
<dbReference type="SUPFAM" id="SSF50630">
    <property type="entry name" value="Acid proteases"/>
    <property type="match status" value="1"/>
</dbReference>
<dbReference type="OrthoDB" id="6496131at2759"/>
<dbReference type="PANTHER" id="PTHR37984:SF13">
    <property type="entry name" value="RIBONUCLEASE H"/>
    <property type="match status" value="1"/>
</dbReference>
<dbReference type="InterPro" id="IPR001995">
    <property type="entry name" value="Peptidase_A2_cat"/>
</dbReference>
<dbReference type="PROSITE" id="PS50175">
    <property type="entry name" value="ASP_PROT_RETROV"/>
    <property type="match status" value="1"/>
</dbReference>
<keyword evidence="1" id="KW-0378">Hydrolase</keyword>
<dbReference type="GO" id="GO:0004190">
    <property type="term" value="F:aspartic-type endopeptidase activity"/>
    <property type="evidence" value="ECO:0007669"/>
    <property type="project" value="InterPro"/>
</dbReference>